<reference evidence="2" key="1">
    <citation type="submission" date="2022-01" db="EMBL/GenBank/DDBJ databases">
        <authorList>
            <person name="King R."/>
        </authorList>
    </citation>
    <scope>NUCLEOTIDE SEQUENCE</scope>
</reference>
<keyword evidence="3" id="KW-1185">Reference proteome</keyword>
<gene>
    <name evidence="2" type="ORF">PHYEVI_LOCUS3791</name>
</gene>
<dbReference type="AlphaFoldDB" id="A0A9N9XM96"/>
<accession>A0A9N9XM96</accession>
<proteinExistence type="predicted"/>
<evidence type="ECO:0008006" key="4">
    <source>
        <dbReference type="Google" id="ProtNLM"/>
    </source>
</evidence>
<name>A0A9N9XM96_PHYSR</name>
<feature type="region of interest" description="Disordered" evidence="1">
    <location>
        <begin position="1"/>
        <end position="28"/>
    </location>
</feature>
<dbReference type="EMBL" id="OU900106">
    <property type="protein sequence ID" value="CAG9857386.1"/>
    <property type="molecule type" value="Genomic_DNA"/>
</dbReference>
<evidence type="ECO:0000256" key="1">
    <source>
        <dbReference type="SAM" id="MobiDB-lite"/>
    </source>
</evidence>
<evidence type="ECO:0000313" key="2">
    <source>
        <dbReference type="EMBL" id="CAG9857386.1"/>
    </source>
</evidence>
<dbReference type="OrthoDB" id="6779801at2759"/>
<organism evidence="2 3">
    <name type="scientific">Phyllotreta striolata</name>
    <name type="common">Striped flea beetle</name>
    <name type="synonym">Crioceris striolata</name>
    <dbReference type="NCBI Taxonomy" id="444603"/>
    <lineage>
        <taxon>Eukaryota</taxon>
        <taxon>Metazoa</taxon>
        <taxon>Ecdysozoa</taxon>
        <taxon>Arthropoda</taxon>
        <taxon>Hexapoda</taxon>
        <taxon>Insecta</taxon>
        <taxon>Pterygota</taxon>
        <taxon>Neoptera</taxon>
        <taxon>Endopterygota</taxon>
        <taxon>Coleoptera</taxon>
        <taxon>Polyphaga</taxon>
        <taxon>Cucujiformia</taxon>
        <taxon>Chrysomeloidea</taxon>
        <taxon>Chrysomelidae</taxon>
        <taxon>Galerucinae</taxon>
        <taxon>Alticini</taxon>
        <taxon>Phyllotreta</taxon>
    </lineage>
</organism>
<protein>
    <recommendedName>
        <fullName evidence="4">Gag-like protein</fullName>
    </recommendedName>
</protein>
<dbReference type="Proteomes" id="UP001153712">
    <property type="component" value="Chromosome 13"/>
</dbReference>
<evidence type="ECO:0000313" key="3">
    <source>
        <dbReference type="Proteomes" id="UP001153712"/>
    </source>
</evidence>
<sequence>MTVWLPPSILSPPRPISDSQRQERETSGPVLFETFPKLTFTVPSRMDSDDSFEVIQLSPSADDTELFDIPLEHNRPIPIQDDVDSTPNSVELDTTTTVKVDQATQCTPSDFIVPRLLTSRGIIKNVGFSIENEDILSESYNQGIEIIETRRLNRRIIKEDGSIAYVPSRTCLLTFQGRPCPKDLTIYGVATSIEPYIAPVRQCKNCLRFGYSQTTCRSSKRCAKCGLSHTDDPCPNKLECIYCGESHLATDRTCKEFERQKKINESMAFHDYSYYEASSIFPPLKPSNNQANFQRSAQAFPAINPPGQRNTNRFNLNSNISTPKNLSYSQTASLPAKRKRPIILQKPNAFSAEHNEMLLASTAGYKTSGSVLTQSSYTKTPPLYIS</sequence>